<organism evidence="1 2">
    <name type="scientific">Monilinia fructicola</name>
    <name type="common">Brown rot fungus</name>
    <name type="synonym">Ciboria fructicola</name>
    <dbReference type="NCBI Taxonomy" id="38448"/>
    <lineage>
        <taxon>Eukaryota</taxon>
        <taxon>Fungi</taxon>
        <taxon>Dikarya</taxon>
        <taxon>Ascomycota</taxon>
        <taxon>Pezizomycotina</taxon>
        <taxon>Leotiomycetes</taxon>
        <taxon>Helotiales</taxon>
        <taxon>Sclerotiniaceae</taxon>
        <taxon>Monilinia</taxon>
    </lineage>
</organism>
<evidence type="ECO:0000313" key="1">
    <source>
        <dbReference type="EMBL" id="KAA8571125.1"/>
    </source>
</evidence>
<dbReference type="AlphaFoldDB" id="A0A5M9JWE7"/>
<sequence length="70" mass="8004">MGLEHRFDDLHNALLGRNFGWGFRGSILWSGIGAPNHKLLFACLRTLHLGKTSHLQCRSMTLIDTEWSRL</sequence>
<dbReference type="EMBL" id="VICG01000006">
    <property type="protein sequence ID" value="KAA8571125.1"/>
    <property type="molecule type" value="Genomic_DNA"/>
</dbReference>
<accession>A0A5M9JWE7</accession>
<keyword evidence="2" id="KW-1185">Reference proteome</keyword>
<evidence type="ECO:0000313" key="2">
    <source>
        <dbReference type="Proteomes" id="UP000322873"/>
    </source>
</evidence>
<name>A0A5M9JWE7_MONFR</name>
<reference evidence="1 2" key="1">
    <citation type="submission" date="2019-06" db="EMBL/GenBank/DDBJ databases">
        <title>Genome Sequence of the Brown Rot Fungal Pathogen Monilinia fructicola.</title>
        <authorList>
            <person name="De Miccolis Angelini R.M."/>
            <person name="Landi L."/>
            <person name="Abate D."/>
            <person name="Pollastro S."/>
            <person name="Romanazzi G."/>
            <person name="Faretra F."/>
        </authorList>
    </citation>
    <scope>NUCLEOTIDE SEQUENCE [LARGE SCALE GENOMIC DNA]</scope>
    <source>
        <strain evidence="1 2">Mfrc123</strain>
    </source>
</reference>
<proteinExistence type="predicted"/>
<gene>
    <name evidence="1" type="ORF">EYC84_000470</name>
</gene>
<dbReference type="Proteomes" id="UP000322873">
    <property type="component" value="Unassembled WGS sequence"/>
</dbReference>
<comment type="caution">
    <text evidence="1">The sequence shown here is derived from an EMBL/GenBank/DDBJ whole genome shotgun (WGS) entry which is preliminary data.</text>
</comment>
<protein>
    <submittedName>
        <fullName evidence="1">Uncharacterized protein</fullName>
    </submittedName>
</protein>